<protein>
    <submittedName>
        <fullName evidence="1">Uncharacterized protein</fullName>
    </submittedName>
</protein>
<gene>
    <name evidence="1" type="ORF">C8J55DRAFT_490736</name>
</gene>
<reference evidence="1" key="1">
    <citation type="submission" date="2022-08" db="EMBL/GenBank/DDBJ databases">
        <authorList>
            <consortium name="DOE Joint Genome Institute"/>
            <person name="Min B."/>
            <person name="Riley R."/>
            <person name="Sierra-Patev S."/>
            <person name="Naranjo-Ortiz M."/>
            <person name="Looney B."/>
            <person name="Konkel Z."/>
            <person name="Slot J.C."/>
            <person name="Sakamoto Y."/>
            <person name="Steenwyk J.L."/>
            <person name="Rokas A."/>
            <person name="Carro J."/>
            <person name="Camarero S."/>
            <person name="Ferreira P."/>
            <person name="Molpeceres G."/>
            <person name="Ruiz-Duenas F.J."/>
            <person name="Serrano A."/>
            <person name="Henrissat B."/>
            <person name="Drula E."/>
            <person name="Hughes K.W."/>
            <person name="Mata J.L."/>
            <person name="Ishikawa N.K."/>
            <person name="Vargas-Isla R."/>
            <person name="Ushijima S."/>
            <person name="Smith C.A."/>
            <person name="Ahrendt S."/>
            <person name="Andreopoulos W."/>
            <person name="He G."/>
            <person name="Labutti K."/>
            <person name="Lipzen A."/>
            <person name="Ng V."/>
            <person name="Sandor L."/>
            <person name="Barry K."/>
            <person name="Martinez A.T."/>
            <person name="Xiao Y."/>
            <person name="Gibbons J.G."/>
            <person name="Terashima K."/>
            <person name="Hibbett D.S."/>
            <person name="Grigoriev I.V."/>
        </authorList>
    </citation>
    <scope>NUCLEOTIDE SEQUENCE</scope>
    <source>
        <strain evidence="1">Sp2 HRB7682 ss15</strain>
    </source>
</reference>
<name>A0A9W9DJV5_9AGAR</name>
<evidence type="ECO:0000313" key="1">
    <source>
        <dbReference type="EMBL" id="KAJ4474048.1"/>
    </source>
</evidence>
<sequence>MSLSQAADCLKAYCRASLKRLQPTLGRQFEELESALGDERRDWQKRVRRERTNTMKAVQHFDRLSANYDRAQKAWEEDRRVWKAKMKSLQRDMRVLELTNSACQGL</sequence>
<dbReference type="Proteomes" id="UP001150238">
    <property type="component" value="Unassembled WGS sequence"/>
</dbReference>
<accession>A0A9W9DJV5</accession>
<evidence type="ECO:0000313" key="2">
    <source>
        <dbReference type="Proteomes" id="UP001150238"/>
    </source>
</evidence>
<dbReference type="EMBL" id="JANVFS010000024">
    <property type="protein sequence ID" value="KAJ4474048.1"/>
    <property type="molecule type" value="Genomic_DNA"/>
</dbReference>
<organism evidence="1 2">
    <name type="scientific">Lentinula lateritia</name>
    <dbReference type="NCBI Taxonomy" id="40482"/>
    <lineage>
        <taxon>Eukaryota</taxon>
        <taxon>Fungi</taxon>
        <taxon>Dikarya</taxon>
        <taxon>Basidiomycota</taxon>
        <taxon>Agaricomycotina</taxon>
        <taxon>Agaricomycetes</taxon>
        <taxon>Agaricomycetidae</taxon>
        <taxon>Agaricales</taxon>
        <taxon>Marasmiineae</taxon>
        <taxon>Omphalotaceae</taxon>
        <taxon>Lentinula</taxon>
    </lineage>
</organism>
<comment type="caution">
    <text evidence="1">The sequence shown here is derived from an EMBL/GenBank/DDBJ whole genome shotgun (WGS) entry which is preliminary data.</text>
</comment>
<dbReference type="AlphaFoldDB" id="A0A9W9DJV5"/>
<reference evidence="1" key="2">
    <citation type="journal article" date="2023" name="Proc. Natl. Acad. Sci. U.S.A.">
        <title>A global phylogenomic analysis of the shiitake genus Lentinula.</title>
        <authorList>
            <person name="Sierra-Patev S."/>
            <person name="Min B."/>
            <person name="Naranjo-Ortiz M."/>
            <person name="Looney B."/>
            <person name="Konkel Z."/>
            <person name="Slot J.C."/>
            <person name="Sakamoto Y."/>
            <person name="Steenwyk J.L."/>
            <person name="Rokas A."/>
            <person name="Carro J."/>
            <person name="Camarero S."/>
            <person name="Ferreira P."/>
            <person name="Molpeceres G."/>
            <person name="Ruiz-Duenas F.J."/>
            <person name="Serrano A."/>
            <person name="Henrissat B."/>
            <person name="Drula E."/>
            <person name="Hughes K.W."/>
            <person name="Mata J.L."/>
            <person name="Ishikawa N.K."/>
            <person name="Vargas-Isla R."/>
            <person name="Ushijima S."/>
            <person name="Smith C.A."/>
            <person name="Donoghue J."/>
            <person name="Ahrendt S."/>
            <person name="Andreopoulos W."/>
            <person name="He G."/>
            <person name="LaButti K."/>
            <person name="Lipzen A."/>
            <person name="Ng V."/>
            <person name="Riley R."/>
            <person name="Sandor L."/>
            <person name="Barry K."/>
            <person name="Martinez A.T."/>
            <person name="Xiao Y."/>
            <person name="Gibbons J.G."/>
            <person name="Terashima K."/>
            <person name="Grigoriev I.V."/>
            <person name="Hibbett D."/>
        </authorList>
    </citation>
    <scope>NUCLEOTIDE SEQUENCE</scope>
    <source>
        <strain evidence="1">Sp2 HRB7682 ss15</strain>
    </source>
</reference>
<proteinExistence type="predicted"/>